<dbReference type="Gene3D" id="3.40.50.2300">
    <property type="match status" value="1"/>
</dbReference>
<protein>
    <submittedName>
        <fullName evidence="10">Response regulator</fullName>
    </submittedName>
</protein>
<evidence type="ECO:0000256" key="1">
    <source>
        <dbReference type="ARBA" id="ARBA00022553"/>
    </source>
</evidence>
<dbReference type="SUPFAM" id="SSF46894">
    <property type="entry name" value="C-terminal effector domain of the bipartite response regulators"/>
    <property type="match status" value="1"/>
</dbReference>
<dbReference type="GO" id="GO:0000156">
    <property type="term" value="F:phosphorelay response regulator activity"/>
    <property type="evidence" value="ECO:0007669"/>
    <property type="project" value="TreeGrafter"/>
</dbReference>
<dbReference type="GO" id="GO:0032993">
    <property type="term" value="C:protein-DNA complex"/>
    <property type="evidence" value="ECO:0007669"/>
    <property type="project" value="TreeGrafter"/>
</dbReference>
<evidence type="ECO:0000313" key="10">
    <source>
        <dbReference type="EMBL" id="MCK8487058.1"/>
    </source>
</evidence>
<keyword evidence="4 7" id="KW-0238">DNA-binding</keyword>
<feature type="domain" description="OmpR/PhoB-type" evidence="9">
    <location>
        <begin position="133"/>
        <end position="234"/>
    </location>
</feature>
<feature type="domain" description="Response regulatory" evidence="8">
    <location>
        <begin position="2"/>
        <end position="116"/>
    </location>
</feature>
<organism evidence="10 11">
    <name type="scientific">Paenibacillus mellifer</name>
    <dbReference type="NCBI Taxonomy" id="2937794"/>
    <lineage>
        <taxon>Bacteria</taxon>
        <taxon>Bacillati</taxon>
        <taxon>Bacillota</taxon>
        <taxon>Bacilli</taxon>
        <taxon>Bacillales</taxon>
        <taxon>Paenibacillaceae</taxon>
        <taxon>Paenibacillus</taxon>
    </lineage>
</organism>
<feature type="modified residue" description="4-aspartylphosphate" evidence="6">
    <location>
        <position position="53"/>
    </location>
</feature>
<dbReference type="AlphaFoldDB" id="A0A9X1Y0J3"/>
<dbReference type="EMBL" id="JALPRK010000005">
    <property type="protein sequence ID" value="MCK8487058.1"/>
    <property type="molecule type" value="Genomic_DNA"/>
</dbReference>
<keyword evidence="11" id="KW-1185">Reference proteome</keyword>
<reference evidence="10" key="1">
    <citation type="submission" date="2022-04" db="EMBL/GenBank/DDBJ databases">
        <authorList>
            <person name="Seo M.-J."/>
        </authorList>
    </citation>
    <scope>NUCLEOTIDE SEQUENCE</scope>
    <source>
        <strain evidence="10">MBLB2552</strain>
    </source>
</reference>
<dbReference type="InterPro" id="IPR011006">
    <property type="entry name" value="CheY-like_superfamily"/>
</dbReference>
<keyword evidence="3" id="KW-0805">Transcription regulation</keyword>
<dbReference type="PANTHER" id="PTHR48111">
    <property type="entry name" value="REGULATOR OF RPOS"/>
    <property type="match status" value="1"/>
</dbReference>
<evidence type="ECO:0000256" key="7">
    <source>
        <dbReference type="PROSITE-ProRule" id="PRU01091"/>
    </source>
</evidence>
<dbReference type="InterPro" id="IPR001867">
    <property type="entry name" value="OmpR/PhoB-type_DNA-bd"/>
</dbReference>
<evidence type="ECO:0000256" key="6">
    <source>
        <dbReference type="PROSITE-ProRule" id="PRU00169"/>
    </source>
</evidence>
<proteinExistence type="predicted"/>
<dbReference type="RefSeq" id="WP_248551269.1">
    <property type="nucleotide sequence ID" value="NZ_JALPRK010000005.1"/>
</dbReference>
<keyword evidence="1 6" id="KW-0597">Phosphoprotein</keyword>
<evidence type="ECO:0000256" key="4">
    <source>
        <dbReference type="ARBA" id="ARBA00023125"/>
    </source>
</evidence>
<sequence length="268" mass="31467">MKVVLLDDEKLALNYLEHLLRKIADIEIIEKFIDPQVFFEFILHHEADVAFMDIQLPEINGIELAERILESKPELNIVFCTAYDEYAIKAFELNALDYLMKPVGIERLTVTLQRIQERLRAGAVKAVHFNKISPLNSTINMKMFQQAMIESDENHFTLLRWRTSKAQELFLYLLQNRGHLVRKSLLIELLWPEQDPNKAYSQLYTTIYHIRKTLEPYHDHFQLTNASDGYLLQIENIQLDVDAWENYVQSQPPVKEDTIAEYESIMAL</sequence>
<keyword evidence="5" id="KW-0804">Transcription</keyword>
<accession>A0A9X1Y0J3</accession>
<evidence type="ECO:0000256" key="5">
    <source>
        <dbReference type="ARBA" id="ARBA00023163"/>
    </source>
</evidence>
<evidence type="ECO:0000256" key="2">
    <source>
        <dbReference type="ARBA" id="ARBA00023012"/>
    </source>
</evidence>
<evidence type="ECO:0000313" key="11">
    <source>
        <dbReference type="Proteomes" id="UP001139534"/>
    </source>
</evidence>
<dbReference type="InterPro" id="IPR001789">
    <property type="entry name" value="Sig_transdc_resp-reg_receiver"/>
</dbReference>
<dbReference type="GO" id="GO:0005829">
    <property type="term" value="C:cytosol"/>
    <property type="evidence" value="ECO:0007669"/>
    <property type="project" value="TreeGrafter"/>
</dbReference>
<dbReference type="Pfam" id="PF00486">
    <property type="entry name" value="Trans_reg_C"/>
    <property type="match status" value="1"/>
</dbReference>
<dbReference type="InterPro" id="IPR036388">
    <property type="entry name" value="WH-like_DNA-bd_sf"/>
</dbReference>
<dbReference type="SMART" id="SM00448">
    <property type="entry name" value="REC"/>
    <property type="match status" value="1"/>
</dbReference>
<dbReference type="PANTHER" id="PTHR48111:SF1">
    <property type="entry name" value="TWO-COMPONENT RESPONSE REGULATOR ORR33"/>
    <property type="match status" value="1"/>
</dbReference>
<keyword evidence="2" id="KW-0902">Two-component regulatory system</keyword>
<dbReference type="GO" id="GO:0000976">
    <property type="term" value="F:transcription cis-regulatory region binding"/>
    <property type="evidence" value="ECO:0007669"/>
    <property type="project" value="TreeGrafter"/>
</dbReference>
<name>A0A9X1Y0J3_9BACL</name>
<evidence type="ECO:0000259" key="9">
    <source>
        <dbReference type="PROSITE" id="PS51755"/>
    </source>
</evidence>
<dbReference type="Pfam" id="PF00072">
    <property type="entry name" value="Response_reg"/>
    <property type="match status" value="1"/>
</dbReference>
<evidence type="ECO:0000256" key="3">
    <source>
        <dbReference type="ARBA" id="ARBA00023015"/>
    </source>
</evidence>
<dbReference type="SUPFAM" id="SSF52172">
    <property type="entry name" value="CheY-like"/>
    <property type="match status" value="1"/>
</dbReference>
<dbReference type="GO" id="GO:0006355">
    <property type="term" value="P:regulation of DNA-templated transcription"/>
    <property type="evidence" value="ECO:0007669"/>
    <property type="project" value="InterPro"/>
</dbReference>
<dbReference type="PROSITE" id="PS51755">
    <property type="entry name" value="OMPR_PHOB"/>
    <property type="match status" value="1"/>
</dbReference>
<evidence type="ECO:0000259" key="8">
    <source>
        <dbReference type="PROSITE" id="PS50110"/>
    </source>
</evidence>
<comment type="caution">
    <text evidence="10">The sequence shown here is derived from an EMBL/GenBank/DDBJ whole genome shotgun (WGS) entry which is preliminary data.</text>
</comment>
<dbReference type="Proteomes" id="UP001139534">
    <property type="component" value="Unassembled WGS sequence"/>
</dbReference>
<gene>
    <name evidence="10" type="ORF">M0651_07745</name>
</gene>
<dbReference type="InterPro" id="IPR016032">
    <property type="entry name" value="Sig_transdc_resp-reg_C-effctor"/>
</dbReference>
<feature type="DNA-binding region" description="OmpR/PhoB-type" evidence="7">
    <location>
        <begin position="133"/>
        <end position="234"/>
    </location>
</feature>
<dbReference type="Gene3D" id="1.10.10.10">
    <property type="entry name" value="Winged helix-like DNA-binding domain superfamily/Winged helix DNA-binding domain"/>
    <property type="match status" value="1"/>
</dbReference>
<dbReference type="SMART" id="SM00862">
    <property type="entry name" value="Trans_reg_C"/>
    <property type="match status" value="1"/>
</dbReference>
<dbReference type="PROSITE" id="PS50110">
    <property type="entry name" value="RESPONSE_REGULATORY"/>
    <property type="match status" value="1"/>
</dbReference>
<dbReference type="InterPro" id="IPR039420">
    <property type="entry name" value="WalR-like"/>
</dbReference>